<accession>A0A5J6SRV4</accession>
<keyword evidence="2" id="KW-1185">Reference proteome</keyword>
<evidence type="ECO:0000313" key="2">
    <source>
        <dbReference type="Proteomes" id="UP000325517"/>
    </source>
</evidence>
<organism evidence="1 2">
    <name type="scientific">Psychrobacillus glaciei</name>
    <dbReference type="NCBI Taxonomy" id="2283160"/>
    <lineage>
        <taxon>Bacteria</taxon>
        <taxon>Bacillati</taxon>
        <taxon>Bacillota</taxon>
        <taxon>Bacilli</taxon>
        <taxon>Bacillales</taxon>
        <taxon>Bacillaceae</taxon>
        <taxon>Psychrobacillus</taxon>
    </lineage>
</organism>
<name>A0A5J6SRV4_9BACI</name>
<sequence>MAYLDEMMDHQLDLLKVRDRGSKKWVAMMLPEHLKLVREYIDEQKKTPRPELNEWDLDIIQENIQIAMKRNVEVEIKTWKDGAFIFHIGKFIWVDLNRRKIEMEDVFKSFVLQLDDIVDVTVLD</sequence>
<evidence type="ECO:0000313" key="1">
    <source>
        <dbReference type="EMBL" id="QFF98907.1"/>
    </source>
</evidence>
<dbReference type="PANTHER" id="PTHR40051:SF1">
    <property type="entry name" value="YOLD-LIKE FAMILY PROTEIN"/>
    <property type="match status" value="1"/>
</dbReference>
<proteinExistence type="predicted"/>
<reference evidence="1 2" key="1">
    <citation type="submission" date="2018-07" db="EMBL/GenBank/DDBJ databases">
        <title>Complete genome sequence of Psychrobacillus sp. PB01, isolated from iceberg, and comparative genome analysis of Psychrobacillus strains.</title>
        <authorList>
            <person name="Lee P.C."/>
        </authorList>
    </citation>
    <scope>NUCLEOTIDE SEQUENCE [LARGE SCALE GENOMIC DNA]</scope>
    <source>
        <strain evidence="1 2">PB01</strain>
    </source>
</reference>
<dbReference type="OrthoDB" id="1644322at2"/>
<dbReference type="RefSeq" id="WP_151699839.1">
    <property type="nucleotide sequence ID" value="NZ_CP031223.1"/>
</dbReference>
<protein>
    <submittedName>
        <fullName evidence="1">YolD-like family protein</fullName>
    </submittedName>
</protein>
<dbReference type="PANTHER" id="PTHR40051">
    <property type="entry name" value="IG HYPOTHETICAL 15966"/>
    <property type="match status" value="1"/>
</dbReference>
<gene>
    <name evidence="1" type="ORF">PB01_08720</name>
</gene>
<dbReference type="EMBL" id="CP031223">
    <property type="protein sequence ID" value="QFF98907.1"/>
    <property type="molecule type" value="Genomic_DNA"/>
</dbReference>
<dbReference type="Proteomes" id="UP000325517">
    <property type="component" value="Chromosome"/>
</dbReference>
<dbReference type="KEGG" id="psyo:PB01_08720"/>
<dbReference type="AlphaFoldDB" id="A0A5J6SRV4"/>
<dbReference type="Pfam" id="PF08863">
    <property type="entry name" value="YolD"/>
    <property type="match status" value="1"/>
</dbReference>
<dbReference type="InterPro" id="IPR014962">
    <property type="entry name" value="YolD"/>
</dbReference>